<dbReference type="AlphaFoldDB" id="A0AA37TRJ1"/>
<organism evidence="3 4">
    <name type="scientific">Paraferrimonas haliotis</name>
    <dbReference type="NCBI Taxonomy" id="2013866"/>
    <lineage>
        <taxon>Bacteria</taxon>
        <taxon>Pseudomonadati</taxon>
        <taxon>Pseudomonadota</taxon>
        <taxon>Gammaproteobacteria</taxon>
        <taxon>Alteromonadales</taxon>
        <taxon>Ferrimonadaceae</taxon>
        <taxon>Paraferrimonas</taxon>
    </lineage>
</organism>
<evidence type="ECO:0000313" key="3">
    <source>
        <dbReference type="EMBL" id="GLS83022.1"/>
    </source>
</evidence>
<accession>A0AA37TRJ1</accession>
<evidence type="ECO:0000256" key="1">
    <source>
        <dbReference type="SAM" id="MobiDB-lite"/>
    </source>
</evidence>
<dbReference type="Proteomes" id="UP001157439">
    <property type="component" value="Unassembled WGS sequence"/>
</dbReference>
<feature type="compositionally biased region" description="Polar residues" evidence="1">
    <location>
        <begin position="25"/>
        <end position="34"/>
    </location>
</feature>
<proteinExistence type="predicted"/>
<protein>
    <submittedName>
        <fullName evidence="3">Lipoprotein</fullName>
    </submittedName>
</protein>
<dbReference type="EMBL" id="BSPO01000002">
    <property type="protein sequence ID" value="GLS83022.1"/>
    <property type="molecule type" value="Genomic_DNA"/>
</dbReference>
<gene>
    <name evidence="3" type="ORF">GCM10007894_09990</name>
</gene>
<evidence type="ECO:0000313" key="4">
    <source>
        <dbReference type="Proteomes" id="UP001157439"/>
    </source>
</evidence>
<feature type="chain" id="PRO_5041356652" evidence="2">
    <location>
        <begin position="22"/>
        <end position="261"/>
    </location>
</feature>
<feature type="signal peptide" evidence="2">
    <location>
        <begin position="1"/>
        <end position="21"/>
    </location>
</feature>
<reference evidence="3 4" key="1">
    <citation type="journal article" date="2014" name="Int. J. Syst. Evol. Microbiol.">
        <title>Complete genome sequence of Corynebacterium casei LMG S-19264T (=DSM 44701T), isolated from a smear-ripened cheese.</title>
        <authorList>
            <consortium name="US DOE Joint Genome Institute (JGI-PGF)"/>
            <person name="Walter F."/>
            <person name="Albersmeier A."/>
            <person name="Kalinowski J."/>
            <person name="Ruckert C."/>
        </authorList>
    </citation>
    <scope>NUCLEOTIDE SEQUENCE [LARGE SCALE GENOMIC DNA]</scope>
    <source>
        <strain evidence="3 4">NBRC 112785</strain>
    </source>
</reference>
<sequence length="261" mass="28756">MNIRCYLTFTLISLSSFSVVANTDETNEPDSNARANIYDDEAKDSQDPTRINTKLGVAIDHNFQSSKSGYSVSGSIGLSEAQKVNMRFHPDTGEWKLGGSWLFDFGIVNFNFGKSEYDDGANYNNYSVGTFVPLSVFGFEPGGWQIFPMAGFNYTDGERPLGEWEPDFDPDNPYVLHPTNSTGGYIGAFSLKPVHEKVTVMAFAGASKGSNDYSGYWLGAGSAFKLTKRDSLSLLAIYSDNDYGTDKKLVLSYSHDFSLIN</sequence>
<evidence type="ECO:0000256" key="2">
    <source>
        <dbReference type="SAM" id="SignalP"/>
    </source>
</evidence>
<keyword evidence="2" id="KW-0732">Signal</keyword>
<feature type="region of interest" description="Disordered" evidence="1">
    <location>
        <begin position="25"/>
        <end position="47"/>
    </location>
</feature>
<keyword evidence="4" id="KW-1185">Reference proteome</keyword>
<comment type="caution">
    <text evidence="3">The sequence shown here is derived from an EMBL/GenBank/DDBJ whole genome shotgun (WGS) entry which is preliminary data.</text>
</comment>
<keyword evidence="3" id="KW-0449">Lipoprotein</keyword>
<dbReference type="RefSeq" id="WP_095499949.1">
    <property type="nucleotide sequence ID" value="NZ_BSPO01000002.1"/>
</dbReference>
<name>A0AA37TRJ1_9GAMM</name>